<dbReference type="Pfam" id="PF03176">
    <property type="entry name" value="MMPL"/>
    <property type="match status" value="2"/>
</dbReference>
<name>A0ABZ1QNL7_9ACTN</name>
<feature type="domain" description="SSD" evidence="9">
    <location>
        <begin position="200"/>
        <end position="331"/>
    </location>
</feature>
<feature type="transmembrane region" description="Helical" evidence="8">
    <location>
        <begin position="232"/>
        <end position="253"/>
    </location>
</feature>
<feature type="transmembrane region" description="Helical" evidence="8">
    <location>
        <begin position="308"/>
        <end position="333"/>
    </location>
</feature>
<evidence type="ECO:0000313" key="11">
    <source>
        <dbReference type="Proteomes" id="UP001432312"/>
    </source>
</evidence>
<feature type="transmembrane region" description="Helical" evidence="8">
    <location>
        <begin position="182"/>
        <end position="200"/>
    </location>
</feature>
<dbReference type="InterPro" id="IPR000731">
    <property type="entry name" value="SSD"/>
</dbReference>
<evidence type="ECO:0000256" key="1">
    <source>
        <dbReference type="ARBA" id="ARBA00004651"/>
    </source>
</evidence>
<evidence type="ECO:0000256" key="2">
    <source>
        <dbReference type="ARBA" id="ARBA00010157"/>
    </source>
</evidence>
<feature type="transmembrane region" description="Helical" evidence="8">
    <location>
        <begin position="281"/>
        <end position="302"/>
    </location>
</feature>
<dbReference type="InterPro" id="IPR050545">
    <property type="entry name" value="Mycobact_MmpL"/>
</dbReference>
<feature type="transmembrane region" description="Helical" evidence="8">
    <location>
        <begin position="653"/>
        <end position="676"/>
    </location>
</feature>
<organism evidence="10 11">
    <name type="scientific">Streptomyces erythrochromogenes</name>
    <dbReference type="NCBI Taxonomy" id="285574"/>
    <lineage>
        <taxon>Bacteria</taxon>
        <taxon>Bacillati</taxon>
        <taxon>Actinomycetota</taxon>
        <taxon>Actinomycetes</taxon>
        <taxon>Kitasatosporales</taxon>
        <taxon>Streptomycetaceae</taxon>
        <taxon>Streptomyces</taxon>
    </lineage>
</organism>
<comment type="similarity">
    <text evidence="2">Belongs to the resistance-nodulation-cell division (RND) (TC 2.A.6) family. MmpL subfamily.</text>
</comment>
<keyword evidence="4 8" id="KW-0812">Transmembrane</keyword>
<dbReference type="PROSITE" id="PS50156">
    <property type="entry name" value="SSD"/>
    <property type="match status" value="1"/>
</dbReference>
<feature type="transmembrane region" description="Helical" evidence="8">
    <location>
        <begin position="608"/>
        <end position="632"/>
    </location>
</feature>
<keyword evidence="6 8" id="KW-0472">Membrane</keyword>
<proteinExistence type="inferred from homology"/>
<feature type="transmembrane region" description="Helical" evidence="8">
    <location>
        <begin position="541"/>
        <end position="560"/>
    </location>
</feature>
<evidence type="ECO:0000313" key="10">
    <source>
        <dbReference type="EMBL" id="WUN84271.1"/>
    </source>
</evidence>
<evidence type="ECO:0000256" key="6">
    <source>
        <dbReference type="ARBA" id="ARBA00023136"/>
    </source>
</evidence>
<keyword evidence="5 8" id="KW-1133">Transmembrane helix</keyword>
<keyword evidence="11" id="KW-1185">Reference proteome</keyword>
<reference evidence="10" key="1">
    <citation type="submission" date="2022-10" db="EMBL/GenBank/DDBJ databases">
        <title>The complete genomes of actinobacterial strains from the NBC collection.</title>
        <authorList>
            <person name="Joergensen T.S."/>
            <person name="Alvarez Arevalo M."/>
            <person name="Sterndorff E.B."/>
            <person name="Faurdal D."/>
            <person name="Vuksanovic O."/>
            <person name="Mourched A.-S."/>
            <person name="Charusanti P."/>
            <person name="Shaw S."/>
            <person name="Blin K."/>
            <person name="Weber T."/>
        </authorList>
    </citation>
    <scope>NUCLEOTIDE SEQUENCE</scope>
    <source>
        <strain evidence="10">NBC_00303</strain>
    </source>
</reference>
<keyword evidence="3" id="KW-1003">Cell membrane</keyword>
<feature type="region of interest" description="Disordered" evidence="7">
    <location>
        <begin position="729"/>
        <end position="760"/>
    </location>
</feature>
<comment type="subcellular location">
    <subcellularLocation>
        <location evidence="1">Cell membrane</location>
        <topology evidence="1">Multi-pass membrane protein</topology>
    </subcellularLocation>
</comment>
<accession>A0ABZ1QNL7</accession>
<protein>
    <submittedName>
        <fullName evidence="10">MMPL family transporter</fullName>
    </submittedName>
</protein>
<dbReference type="PANTHER" id="PTHR33406:SF11">
    <property type="entry name" value="MEMBRANE PROTEIN SCO6666-RELATED"/>
    <property type="match status" value="1"/>
</dbReference>
<dbReference type="GeneID" id="95498751"/>
<dbReference type="PANTHER" id="PTHR33406">
    <property type="entry name" value="MEMBRANE PROTEIN MJ1562-RELATED"/>
    <property type="match status" value="1"/>
</dbReference>
<dbReference type="RefSeq" id="WP_031150571.1">
    <property type="nucleotide sequence ID" value="NZ_CP108036.1"/>
</dbReference>
<dbReference type="EMBL" id="CP108036">
    <property type="protein sequence ID" value="WUN84271.1"/>
    <property type="molecule type" value="Genomic_DNA"/>
</dbReference>
<evidence type="ECO:0000256" key="8">
    <source>
        <dbReference type="SAM" id="Phobius"/>
    </source>
</evidence>
<evidence type="ECO:0000259" key="9">
    <source>
        <dbReference type="PROSITE" id="PS50156"/>
    </source>
</evidence>
<feature type="transmembrane region" description="Helical" evidence="8">
    <location>
        <begin position="369"/>
        <end position="388"/>
    </location>
</feature>
<dbReference type="Proteomes" id="UP001432312">
    <property type="component" value="Chromosome"/>
</dbReference>
<evidence type="ECO:0000256" key="3">
    <source>
        <dbReference type="ARBA" id="ARBA00022475"/>
    </source>
</evidence>
<evidence type="ECO:0000256" key="4">
    <source>
        <dbReference type="ARBA" id="ARBA00022692"/>
    </source>
</evidence>
<feature type="transmembrane region" description="Helical" evidence="8">
    <location>
        <begin position="567"/>
        <end position="588"/>
    </location>
</feature>
<feature type="compositionally biased region" description="Basic and acidic residues" evidence="7">
    <location>
        <begin position="750"/>
        <end position="760"/>
    </location>
</feature>
<dbReference type="InterPro" id="IPR004869">
    <property type="entry name" value="MMPL_dom"/>
</dbReference>
<dbReference type="Gene3D" id="1.20.1640.10">
    <property type="entry name" value="Multidrug efflux transporter AcrB transmembrane domain"/>
    <property type="match status" value="2"/>
</dbReference>
<dbReference type="SUPFAM" id="SSF82866">
    <property type="entry name" value="Multidrug efflux transporter AcrB transmembrane domain"/>
    <property type="match status" value="2"/>
</dbReference>
<feature type="transmembrane region" description="Helical" evidence="8">
    <location>
        <begin position="682"/>
        <end position="709"/>
    </location>
</feature>
<sequence length="760" mass="79460">MLRLLGAHVVRRPWLFLVAALVLVLDALLLGADLPDRLGNGGTTDPASESARVQRVLEAHYPEQQPNLVLLVSVPQGGQVDDRALAAQGAGLAERLAFEKPVVGVVSYWQTGLAELRSHDGRQAVIAARIVGDEDRARAALEELAPRYRGGQGELTVRITGPLAVRDEIQSTVAEDLARSELIALPLTLIVLVWVFGGVLAAALPVLVGLVTVLATGAVLRIITGFTEVSVFAQNLTTALGLGLAIDYALLIVRRFREELDAGAAPGDAVARTVRTAGRTVLFSALTVAVALAAMLVFPLYFLRSLAYAGITVVLVSALAALTVLPAALALLGRRVDALTVRRRRRLRRGPAEGAVPGARVTRLVMRRAPLVTAAVTGVLLVLGLPFLDARFGTADHRQLPASSQSRAAQESLRTDFDDLPEGSVPVLLRDGGAAPAEAQERTGRIAGKLSALAGVTRVESSAGTYRDGRLTEVPSPADSGRRTAGYDLLTVVAEDDTAATSAAHQDLVRALRTAAGPDGASVGGPAAEVVDSKAAIGRGLIPALALILLGTLVLVFLLTGSAVLPLLTVLLNGLSLTAMFGAVVWVFQEGALSGPLGFTATGDIEATLPVLMFCVAFGLSMDYGVFLVARIKEHHDRGGDHRAAVLAGMRSTGGLITAAAVVLSVVFVSIGLSRITNTKMLGLGVALAVLVDALVVRTLLVPAVLALLGPRTWWAPAPLRRVHRRLGLREGTDPEPQPSAPDSPAGPERTSHDREPAAL</sequence>
<gene>
    <name evidence="10" type="ORF">OHA91_21925</name>
</gene>
<evidence type="ECO:0000256" key="7">
    <source>
        <dbReference type="SAM" id="MobiDB-lite"/>
    </source>
</evidence>
<evidence type="ECO:0000256" key="5">
    <source>
        <dbReference type="ARBA" id="ARBA00022989"/>
    </source>
</evidence>
<feature type="transmembrane region" description="Helical" evidence="8">
    <location>
        <begin position="207"/>
        <end position="226"/>
    </location>
</feature>